<protein>
    <submittedName>
        <fullName evidence="2">Uncharacterized protein</fullName>
    </submittedName>
</protein>
<dbReference type="GeneID" id="78420627"/>
<name>D4CYG6_9FUSO</name>
<dbReference type="AlphaFoldDB" id="D4CYG6"/>
<sequence>MNKFFDPDPLEFEKMEKERVIKELEKAIKKAEVEGKREDVEKLKKELKALTHESLWDKFKKNSVMY</sequence>
<evidence type="ECO:0000313" key="2">
    <source>
        <dbReference type="EMBL" id="EFE85584.1"/>
    </source>
</evidence>
<comment type="caution">
    <text evidence="2">The sequence shown here is derived from an EMBL/GenBank/DDBJ whole genome shotgun (WGS) entry which is preliminary data.</text>
</comment>
<gene>
    <name evidence="2" type="ORF">FUSPEROL_02481</name>
</gene>
<dbReference type="EMBL" id="ACJY01000109">
    <property type="protein sequence ID" value="EFE85584.1"/>
    <property type="molecule type" value="Genomic_DNA"/>
</dbReference>
<feature type="coiled-coil region" evidence="1">
    <location>
        <begin position="10"/>
        <end position="53"/>
    </location>
</feature>
<proteinExistence type="predicted"/>
<dbReference type="Proteomes" id="UP000003748">
    <property type="component" value="Unassembled WGS sequence"/>
</dbReference>
<accession>D4CYG6</accession>
<organism evidence="2 3">
    <name type="scientific">Fusobacterium periodonticum ATCC 33693</name>
    <dbReference type="NCBI Taxonomy" id="546275"/>
    <lineage>
        <taxon>Bacteria</taxon>
        <taxon>Fusobacteriati</taxon>
        <taxon>Fusobacteriota</taxon>
        <taxon>Fusobacteriia</taxon>
        <taxon>Fusobacteriales</taxon>
        <taxon>Fusobacteriaceae</taxon>
        <taxon>Fusobacterium</taxon>
    </lineage>
</organism>
<evidence type="ECO:0000313" key="3">
    <source>
        <dbReference type="Proteomes" id="UP000003748"/>
    </source>
</evidence>
<dbReference type="STRING" id="546275.FUSPEROL_02481"/>
<dbReference type="eggNOG" id="ENOG5033P7J">
    <property type="taxonomic scope" value="Bacteria"/>
</dbReference>
<dbReference type="RefSeq" id="WP_005975660.1">
    <property type="nucleotide sequence ID" value="NZ_GG665898.1"/>
</dbReference>
<keyword evidence="1" id="KW-0175">Coiled coil</keyword>
<dbReference type="OrthoDB" id="90716at2"/>
<reference evidence="2 3" key="1">
    <citation type="submission" date="2010-02" db="EMBL/GenBank/DDBJ databases">
        <authorList>
            <person name="Weinstock G."/>
            <person name="Sodergren E."/>
            <person name="Clifton S."/>
            <person name="Fulton L."/>
            <person name="Fulton B."/>
            <person name="Courtney L."/>
            <person name="Fronick C."/>
            <person name="Harrison M."/>
            <person name="Strong C."/>
            <person name="Farmer C."/>
            <person name="Delahaunty K."/>
            <person name="Markovic C."/>
            <person name="Hall O."/>
            <person name="Minx P."/>
            <person name="Tomlinson C."/>
            <person name="Mitreva M."/>
            <person name="Nelson J."/>
            <person name="Hou S."/>
            <person name="Wollam A."/>
            <person name="Pepin K.H."/>
            <person name="Johnson M."/>
            <person name="Bhonagiri V."/>
            <person name="Zhang X."/>
            <person name="Suruliraj S."/>
            <person name="Warren W."/>
            <person name="Chinwalla A."/>
            <person name="Mardis E.R."/>
            <person name="Wilson R.K."/>
        </authorList>
    </citation>
    <scope>NUCLEOTIDE SEQUENCE [LARGE SCALE GENOMIC DNA]</scope>
    <source>
        <strain evidence="2 3">ATCC 33693</strain>
    </source>
</reference>
<dbReference type="HOGENOM" id="CLU_2824895_0_0_0"/>
<evidence type="ECO:0000256" key="1">
    <source>
        <dbReference type="SAM" id="Coils"/>
    </source>
</evidence>